<comment type="caution">
    <text evidence="1">The sequence shown here is derived from an EMBL/GenBank/DDBJ whole genome shotgun (WGS) entry which is preliminary data.</text>
</comment>
<accession>C9MRH3</accession>
<organism evidence="1 2">
    <name type="scientific">Prevotella veroralis F0319</name>
    <dbReference type="NCBI Taxonomy" id="649761"/>
    <lineage>
        <taxon>Bacteria</taxon>
        <taxon>Pseudomonadati</taxon>
        <taxon>Bacteroidota</taxon>
        <taxon>Bacteroidia</taxon>
        <taxon>Bacteroidales</taxon>
        <taxon>Prevotellaceae</taxon>
        <taxon>Prevotella</taxon>
    </lineage>
</organism>
<evidence type="ECO:0000313" key="2">
    <source>
        <dbReference type="Proteomes" id="UP000003327"/>
    </source>
</evidence>
<keyword evidence="2" id="KW-1185">Reference proteome</keyword>
<dbReference type="HOGENOM" id="CLU_3314955_0_0_10"/>
<sequence>MYGLNNPNKAKRYPRPLCPVRSSLCKGNTFIALTKILTQ</sequence>
<name>C9MRH3_9BACT</name>
<proteinExistence type="predicted"/>
<evidence type="ECO:0000313" key="1">
    <source>
        <dbReference type="EMBL" id="EEX17922.1"/>
    </source>
</evidence>
<gene>
    <name evidence="1" type="ORF">HMPREF0973_02224</name>
</gene>
<protein>
    <submittedName>
        <fullName evidence="1">Uncharacterized protein</fullName>
    </submittedName>
</protein>
<reference evidence="1 2" key="1">
    <citation type="submission" date="2009-09" db="EMBL/GenBank/DDBJ databases">
        <authorList>
            <person name="Weinstock G."/>
            <person name="Sodergren E."/>
            <person name="Clifton S."/>
            <person name="Fulton L."/>
            <person name="Fulton B."/>
            <person name="Courtney L."/>
            <person name="Fronick C."/>
            <person name="Harrison M."/>
            <person name="Strong C."/>
            <person name="Farmer C."/>
            <person name="Delahaunty K."/>
            <person name="Markovic C."/>
            <person name="Hall O."/>
            <person name="Minx P."/>
            <person name="Tomlinson C."/>
            <person name="Mitreva M."/>
            <person name="Nelson J."/>
            <person name="Hou S."/>
            <person name="Wollam A."/>
            <person name="Pepin K.H."/>
            <person name="Johnson M."/>
            <person name="Bhonagiri V."/>
            <person name="Nash W.E."/>
            <person name="Warren W."/>
            <person name="Chinwalla A."/>
            <person name="Mardis E.R."/>
            <person name="Wilson R.K."/>
        </authorList>
    </citation>
    <scope>NUCLEOTIDE SEQUENCE [LARGE SCALE GENOMIC DNA]</scope>
    <source>
        <strain evidence="1 2">F0319</strain>
    </source>
</reference>
<dbReference type="AlphaFoldDB" id="C9MRH3"/>
<dbReference type="EMBL" id="ACVA01000049">
    <property type="protein sequence ID" value="EEX17922.1"/>
    <property type="molecule type" value="Genomic_DNA"/>
</dbReference>
<dbReference type="Proteomes" id="UP000003327">
    <property type="component" value="Unassembled WGS sequence"/>
</dbReference>